<dbReference type="EMBL" id="JAOCQF010000005">
    <property type="protein sequence ID" value="MCT8331659.1"/>
    <property type="molecule type" value="Genomic_DNA"/>
</dbReference>
<protein>
    <submittedName>
        <fullName evidence="2">Type II toxin-antitoxin system VapC family toxin</fullName>
    </submittedName>
</protein>
<dbReference type="Pfam" id="PF01850">
    <property type="entry name" value="PIN"/>
    <property type="match status" value="1"/>
</dbReference>
<keyword evidence="3" id="KW-1185">Reference proteome</keyword>
<feature type="domain" description="PIN" evidence="1">
    <location>
        <begin position="4"/>
        <end position="121"/>
    </location>
</feature>
<evidence type="ECO:0000313" key="3">
    <source>
        <dbReference type="Proteomes" id="UP001205601"/>
    </source>
</evidence>
<sequence length="136" mass="14448">MTGLDTNVLVRFLVQDDVAQAKAAQDLMATFTEGAPGFICREVLIELVWVLERAYALLRPDIARALDGLMEAREVVIEAADRAAIAVDRYRKGGPGFADQMIALAGQGAGCQATVTFDRKAAGLPGMSLLGAVSDH</sequence>
<dbReference type="Gene3D" id="3.40.50.1010">
    <property type="entry name" value="5'-nuclease"/>
    <property type="match status" value="1"/>
</dbReference>
<name>A0ABT2NRY8_9RHOB</name>
<dbReference type="CDD" id="cd18683">
    <property type="entry name" value="PIN_VapC-like"/>
    <property type="match status" value="1"/>
</dbReference>
<organism evidence="2 3">
    <name type="scientific">Albidovulum sediminis</name>
    <dbReference type="NCBI Taxonomy" id="3066345"/>
    <lineage>
        <taxon>Bacteria</taxon>
        <taxon>Pseudomonadati</taxon>
        <taxon>Pseudomonadota</taxon>
        <taxon>Alphaproteobacteria</taxon>
        <taxon>Rhodobacterales</taxon>
        <taxon>Paracoccaceae</taxon>
        <taxon>Albidovulum</taxon>
    </lineage>
</organism>
<evidence type="ECO:0000313" key="2">
    <source>
        <dbReference type="EMBL" id="MCT8331659.1"/>
    </source>
</evidence>
<gene>
    <name evidence="2" type="ORF">N5I32_19255</name>
</gene>
<dbReference type="Proteomes" id="UP001205601">
    <property type="component" value="Unassembled WGS sequence"/>
</dbReference>
<accession>A0ABT2NRY8</accession>
<comment type="caution">
    <text evidence="2">The sequence shown here is derived from an EMBL/GenBank/DDBJ whole genome shotgun (WGS) entry which is preliminary data.</text>
</comment>
<dbReference type="SUPFAM" id="SSF88723">
    <property type="entry name" value="PIN domain-like"/>
    <property type="match status" value="1"/>
</dbReference>
<proteinExistence type="predicted"/>
<evidence type="ECO:0000259" key="1">
    <source>
        <dbReference type="Pfam" id="PF01850"/>
    </source>
</evidence>
<dbReference type="InterPro" id="IPR029060">
    <property type="entry name" value="PIN-like_dom_sf"/>
</dbReference>
<reference evidence="3" key="1">
    <citation type="submission" date="2023-07" db="EMBL/GenBank/DDBJ databases">
        <title>Defluviimonas sediminis sp. nov., isolated from mangrove sediment.</title>
        <authorList>
            <person name="Liu L."/>
            <person name="Li J."/>
            <person name="Huang Y."/>
            <person name="Pan J."/>
            <person name="Li M."/>
        </authorList>
    </citation>
    <scope>NUCLEOTIDE SEQUENCE [LARGE SCALE GENOMIC DNA]</scope>
    <source>
        <strain evidence="3">FT324</strain>
    </source>
</reference>
<dbReference type="InterPro" id="IPR002716">
    <property type="entry name" value="PIN_dom"/>
</dbReference>
<dbReference type="RefSeq" id="WP_261497561.1">
    <property type="nucleotide sequence ID" value="NZ_JAOCQF010000005.1"/>
</dbReference>